<sequence>MGVKPFRLCNFQVSLRTQTLELNLVRVFRGRCKRAEKSHFEGRGDAVFLAERREDFHEGDHPLLSS</sequence>
<proteinExistence type="predicted"/>
<name>A0AA40FYV0_9HYME</name>
<keyword evidence="2" id="KW-1185">Reference proteome</keyword>
<dbReference type="AlphaFoldDB" id="A0AA40FYV0"/>
<comment type="caution">
    <text evidence="1">The sequence shown here is derived from an EMBL/GenBank/DDBJ whole genome shotgun (WGS) entry which is preliminary data.</text>
</comment>
<accession>A0AA40FYV0</accession>
<evidence type="ECO:0000313" key="2">
    <source>
        <dbReference type="Proteomes" id="UP001177670"/>
    </source>
</evidence>
<protein>
    <submittedName>
        <fullName evidence="1">Uncharacterized protein</fullName>
    </submittedName>
</protein>
<evidence type="ECO:0000313" key="1">
    <source>
        <dbReference type="EMBL" id="KAK1127892.1"/>
    </source>
</evidence>
<gene>
    <name evidence="1" type="ORF">K0M31_003386</name>
</gene>
<dbReference type="EMBL" id="JAHYIQ010000011">
    <property type="protein sequence ID" value="KAK1127892.1"/>
    <property type="molecule type" value="Genomic_DNA"/>
</dbReference>
<organism evidence="1 2">
    <name type="scientific">Melipona bicolor</name>
    <dbReference type="NCBI Taxonomy" id="60889"/>
    <lineage>
        <taxon>Eukaryota</taxon>
        <taxon>Metazoa</taxon>
        <taxon>Ecdysozoa</taxon>
        <taxon>Arthropoda</taxon>
        <taxon>Hexapoda</taxon>
        <taxon>Insecta</taxon>
        <taxon>Pterygota</taxon>
        <taxon>Neoptera</taxon>
        <taxon>Endopterygota</taxon>
        <taxon>Hymenoptera</taxon>
        <taxon>Apocrita</taxon>
        <taxon>Aculeata</taxon>
        <taxon>Apoidea</taxon>
        <taxon>Anthophila</taxon>
        <taxon>Apidae</taxon>
        <taxon>Melipona</taxon>
    </lineage>
</organism>
<dbReference type="Proteomes" id="UP001177670">
    <property type="component" value="Unassembled WGS sequence"/>
</dbReference>
<reference evidence="1" key="1">
    <citation type="submission" date="2021-10" db="EMBL/GenBank/DDBJ databases">
        <title>Melipona bicolor Genome sequencing and assembly.</title>
        <authorList>
            <person name="Araujo N.S."/>
            <person name="Arias M.C."/>
        </authorList>
    </citation>
    <scope>NUCLEOTIDE SEQUENCE</scope>
    <source>
        <strain evidence="1">USP_2M_L1-L4_2017</strain>
        <tissue evidence="1">Whole body</tissue>
    </source>
</reference>